<name>A0A250X7Y6_9CHLO</name>
<reference evidence="2 3" key="1">
    <citation type="submission" date="2017-08" db="EMBL/GenBank/DDBJ databases">
        <title>Acidophilic green algal genome provides insights into adaptation to an acidic environment.</title>
        <authorList>
            <person name="Hirooka S."/>
            <person name="Hirose Y."/>
            <person name="Kanesaki Y."/>
            <person name="Higuchi S."/>
            <person name="Fujiwara T."/>
            <person name="Onuma R."/>
            <person name="Era A."/>
            <person name="Ohbayashi R."/>
            <person name="Uzuka A."/>
            <person name="Nozaki H."/>
            <person name="Yoshikawa H."/>
            <person name="Miyagishima S.Y."/>
        </authorList>
    </citation>
    <scope>NUCLEOTIDE SEQUENCE [LARGE SCALE GENOMIC DNA]</scope>
    <source>
        <strain evidence="2 3">NIES-2499</strain>
    </source>
</reference>
<proteinExistence type="predicted"/>
<sequence length="293" mass="30960">GDWDADVPHGEGRLDVLLGNLRYDGAFADGKPTQVPVKMNVTYPNNVQQAPPAPKKSGKSTQGAAMEGPVMPVTLGVPLSFPITLSTQFERPLREEELLRPVTPPTKGSSASKHAATYAMPSGPVISEPPTEGFAWQTAEMESQRVVFLTLHPGPPSPLPSGTLIGLSIVNVVIKATGETRLRVLFLPAHLDAPLPMSRTEDGEAINGLETKLEHGQAVIEDLIIGTPDAMPSTPTTSSHPAEKSTASATVLPVFDGLATASGIGCLVVSSWAIKPGFMRVQLAELKQEKGKK</sequence>
<evidence type="ECO:0000256" key="1">
    <source>
        <dbReference type="SAM" id="MobiDB-lite"/>
    </source>
</evidence>
<evidence type="ECO:0000313" key="2">
    <source>
        <dbReference type="EMBL" id="GAX79177.1"/>
    </source>
</evidence>
<keyword evidence="3" id="KW-1185">Reference proteome</keyword>
<organism evidence="2 3">
    <name type="scientific">Chlamydomonas eustigma</name>
    <dbReference type="NCBI Taxonomy" id="1157962"/>
    <lineage>
        <taxon>Eukaryota</taxon>
        <taxon>Viridiplantae</taxon>
        <taxon>Chlorophyta</taxon>
        <taxon>core chlorophytes</taxon>
        <taxon>Chlorophyceae</taxon>
        <taxon>CS clade</taxon>
        <taxon>Chlamydomonadales</taxon>
        <taxon>Chlamydomonadaceae</taxon>
        <taxon>Chlamydomonas</taxon>
    </lineage>
</organism>
<feature type="region of interest" description="Disordered" evidence="1">
    <location>
        <begin position="44"/>
        <end position="65"/>
    </location>
</feature>
<comment type="caution">
    <text evidence="2">The sequence shown here is derived from an EMBL/GenBank/DDBJ whole genome shotgun (WGS) entry which is preliminary data.</text>
</comment>
<accession>A0A250X7Y6</accession>
<dbReference type="AlphaFoldDB" id="A0A250X7Y6"/>
<feature type="non-terminal residue" evidence="2">
    <location>
        <position position="1"/>
    </location>
</feature>
<dbReference type="Proteomes" id="UP000232323">
    <property type="component" value="Unassembled WGS sequence"/>
</dbReference>
<protein>
    <submittedName>
        <fullName evidence="2">Uncharacterized protein</fullName>
    </submittedName>
</protein>
<dbReference type="EMBL" id="BEGY01000040">
    <property type="protein sequence ID" value="GAX79177.1"/>
    <property type="molecule type" value="Genomic_DNA"/>
</dbReference>
<gene>
    <name evidence="2" type="ORF">CEUSTIGMA_g6617.t1</name>
</gene>
<evidence type="ECO:0000313" key="3">
    <source>
        <dbReference type="Proteomes" id="UP000232323"/>
    </source>
</evidence>